<name>A0A2V1GXB3_9GAMM</name>
<proteinExistence type="predicted"/>
<organism evidence="2 3">
    <name type="scientific">Pelagibaculum spongiae</name>
    <dbReference type="NCBI Taxonomy" id="2080658"/>
    <lineage>
        <taxon>Bacteria</taxon>
        <taxon>Pseudomonadati</taxon>
        <taxon>Pseudomonadota</taxon>
        <taxon>Gammaproteobacteria</taxon>
        <taxon>Oceanospirillales</taxon>
        <taxon>Pelagibaculum</taxon>
    </lineage>
</organism>
<dbReference type="PANTHER" id="PTHR34801">
    <property type="entry name" value="EXPRESSED PROTEIN"/>
    <property type="match status" value="1"/>
</dbReference>
<dbReference type="PIRSF" id="PIRSF026426">
    <property type="entry name" value="DUF1499"/>
    <property type="match status" value="1"/>
</dbReference>
<gene>
    <name evidence="2" type="ORF">DC094_06760</name>
</gene>
<dbReference type="PROSITE" id="PS51257">
    <property type="entry name" value="PROKAR_LIPOPROTEIN"/>
    <property type="match status" value="1"/>
</dbReference>
<evidence type="ECO:0000256" key="1">
    <source>
        <dbReference type="SAM" id="SignalP"/>
    </source>
</evidence>
<feature type="signal peptide" evidence="1">
    <location>
        <begin position="1"/>
        <end position="22"/>
    </location>
</feature>
<keyword evidence="3" id="KW-1185">Reference proteome</keyword>
<comment type="caution">
    <text evidence="2">The sequence shown here is derived from an EMBL/GenBank/DDBJ whole genome shotgun (WGS) entry which is preliminary data.</text>
</comment>
<evidence type="ECO:0000313" key="3">
    <source>
        <dbReference type="Proteomes" id="UP000244906"/>
    </source>
</evidence>
<dbReference type="Pfam" id="PF07386">
    <property type="entry name" value="DUF1499"/>
    <property type="match status" value="1"/>
</dbReference>
<reference evidence="2 3" key="1">
    <citation type="submission" date="2018-04" db="EMBL/GenBank/DDBJ databases">
        <title>Thalassorhabdus spongiae gen. nov., sp. nov., isolated from a marine sponge in South-West Iceland.</title>
        <authorList>
            <person name="Knobloch S."/>
            <person name="Daussin A."/>
            <person name="Johannsson R."/>
            <person name="Marteinsson V.T."/>
        </authorList>
    </citation>
    <scope>NUCLEOTIDE SEQUENCE [LARGE SCALE GENOMIC DNA]</scope>
    <source>
        <strain evidence="2 3">Hp12</strain>
    </source>
</reference>
<dbReference type="RefSeq" id="WP_116686367.1">
    <property type="nucleotide sequence ID" value="NZ_CAWNYD010000002.1"/>
</dbReference>
<dbReference type="AlphaFoldDB" id="A0A2V1GXB3"/>
<dbReference type="InterPro" id="IPR010865">
    <property type="entry name" value="DUF1499"/>
</dbReference>
<evidence type="ECO:0000313" key="2">
    <source>
        <dbReference type="EMBL" id="PVZ70293.1"/>
    </source>
</evidence>
<protein>
    <submittedName>
        <fullName evidence="2">DUF1499 domain-containing protein</fullName>
    </submittedName>
</protein>
<accession>A0A2V1GXB3</accession>
<dbReference type="EMBL" id="QDDL01000002">
    <property type="protein sequence ID" value="PVZ70293.1"/>
    <property type="molecule type" value="Genomic_DNA"/>
</dbReference>
<feature type="chain" id="PRO_5016150016" evidence="1">
    <location>
        <begin position="23"/>
        <end position="143"/>
    </location>
</feature>
<dbReference type="Proteomes" id="UP000244906">
    <property type="component" value="Unassembled WGS sequence"/>
</dbReference>
<keyword evidence="1" id="KW-0732">Signal</keyword>
<dbReference type="PANTHER" id="PTHR34801:SF6">
    <property type="entry name" value="SLL1620 PROTEIN"/>
    <property type="match status" value="1"/>
</dbReference>
<sequence>MKYLLSAAMVMSLLGCAGTPVAGGLSDQKLADCASKPNCVCSDMAISDSHYIEPLAVQSVDDWNWLADDLAAQSNTEVVSRSENYLHLTFTTPLIRYTDDVELHFVATKKHIAVRSASRIGYSDLGANKKRVEMIREKLKQKI</sequence>
<dbReference type="OrthoDB" id="9793534at2"/>